<accession>A0A3G2RZB1</accession>
<dbReference type="OrthoDB" id="6423603at2759"/>
<dbReference type="InterPro" id="IPR024500">
    <property type="entry name" value="DUF3074"/>
</dbReference>
<dbReference type="Proteomes" id="UP000269793">
    <property type="component" value="Chromosome I"/>
</dbReference>
<dbReference type="InterPro" id="IPR023393">
    <property type="entry name" value="START-like_dom_sf"/>
</dbReference>
<dbReference type="PANTHER" id="PTHR40370">
    <property type="entry name" value="EXPRESSED PROTEIN"/>
    <property type="match status" value="1"/>
</dbReference>
<dbReference type="AlphaFoldDB" id="A0A3G2RZB1"/>
<dbReference type="SUPFAM" id="SSF55961">
    <property type="entry name" value="Bet v1-like"/>
    <property type="match status" value="1"/>
</dbReference>
<reference evidence="2 3" key="1">
    <citation type="submission" date="2018-10" db="EMBL/GenBank/DDBJ databases">
        <title>Complete genome sequence of Malassezia restricta CBS 7877.</title>
        <authorList>
            <person name="Morand S.C."/>
            <person name="Bertignac M."/>
            <person name="Iltis A."/>
            <person name="Kolder I."/>
            <person name="Pirovano W."/>
            <person name="Jourdain R."/>
            <person name="Clavaud C."/>
        </authorList>
    </citation>
    <scope>NUCLEOTIDE SEQUENCE [LARGE SCALE GENOMIC DNA]</scope>
    <source>
        <strain evidence="2 3">CBS 7877</strain>
    </source>
</reference>
<evidence type="ECO:0000313" key="3">
    <source>
        <dbReference type="Proteomes" id="UP000269793"/>
    </source>
</evidence>
<proteinExistence type="predicted"/>
<dbReference type="STRING" id="425264.A0A3G2RZB1"/>
<dbReference type="VEuPathDB" id="FungiDB:DNF11_0171"/>
<gene>
    <name evidence="2" type="ORF">DNF11_0171</name>
</gene>
<dbReference type="EMBL" id="CP033148">
    <property type="protein sequence ID" value="AYO41121.1"/>
    <property type="molecule type" value="Genomic_DNA"/>
</dbReference>
<dbReference type="PANTHER" id="PTHR40370:SF1">
    <property type="entry name" value="DUF3074 DOMAIN-CONTAINING PROTEIN"/>
    <property type="match status" value="1"/>
</dbReference>
<feature type="domain" description="DUF3074" evidence="1">
    <location>
        <begin position="74"/>
        <end position="268"/>
    </location>
</feature>
<dbReference type="Pfam" id="PF11274">
    <property type="entry name" value="DUF3074"/>
    <property type="match status" value="1"/>
</dbReference>
<dbReference type="Gene3D" id="3.30.530.20">
    <property type="match status" value="1"/>
</dbReference>
<evidence type="ECO:0000313" key="2">
    <source>
        <dbReference type="EMBL" id="AYO41121.1"/>
    </source>
</evidence>
<name>A0A3G2RZB1_MALR7</name>
<organism evidence="2 3">
    <name type="scientific">Malassezia restricta (strain ATCC 96810 / NBRC 103918 / CBS 7877)</name>
    <name type="common">Seborrheic dermatitis infection agent</name>
    <dbReference type="NCBI Taxonomy" id="425264"/>
    <lineage>
        <taxon>Eukaryota</taxon>
        <taxon>Fungi</taxon>
        <taxon>Dikarya</taxon>
        <taxon>Basidiomycota</taxon>
        <taxon>Ustilaginomycotina</taxon>
        <taxon>Malasseziomycetes</taxon>
        <taxon>Malasseziales</taxon>
        <taxon>Malasseziaceae</taxon>
        <taxon>Malassezia</taxon>
    </lineage>
</organism>
<sequence length="275" mass="31014">MWLRAAPLERAQLPQPGTPAWTSFLCEVLAEAFSIARQVNVSLRWGTVQGQGKTVTASIPSLDPPGSPLRHAHWHSRSSLHFFQDSSLTFDAFEQGLLRDHTRHEQDYIEALEHAECLETLVPGLADIWHLKYRTPMCTSNRDFVELVLMLPLPSAPLPFNVFHERETLHMLQETGSLPARCDKTARRSFMVVSLPIKHAESSGYVRGYYASVEGVREDVTMVRPGELGTQWMLSTQTEAGGLIPRWMQELAMPSQIKADVPAFLRWAQAQAKRT</sequence>
<protein>
    <recommendedName>
        <fullName evidence="1">DUF3074 domain-containing protein</fullName>
    </recommendedName>
</protein>
<keyword evidence="3" id="KW-1185">Reference proteome</keyword>
<evidence type="ECO:0000259" key="1">
    <source>
        <dbReference type="Pfam" id="PF11274"/>
    </source>
</evidence>